<dbReference type="Pfam" id="PF20074">
    <property type="entry name" value="DUF6470"/>
    <property type="match status" value="1"/>
</dbReference>
<dbReference type="EMBL" id="CP034248">
    <property type="protein sequence ID" value="AZK45910.1"/>
    <property type="molecule type" value="Genomic_DNA"/>
</dbReference>
<accession>A0A3Q8S475</accession>
<gene>
    <name evidence="1" type="ORF">EIM92_06590</name>
</gene>
<protein>
    <submittedName>
        <fullName evidence="1">Uncharacterized protein</fullName>
    </submittedName>
</protein>
<keyword evidence="2" id="KW-1185">Reference proteome</keyword>
<dbReference type="OrthoDB" id="2112831at2"/>
<dbReference type="AlphaFoldDB" id="A0A3Q8S475"/>
<dbReference type="RefSeq" id="WP_125082004.1">
    <property type="nucleotide sequence ID" value="NZ_CP034248.1"/>
</dbReference>
<organism evidence="1 2">
    <name type="scientific">Paenibacillus lentus</name>
    <dbReference type="NCBI Taxonomy" id="1338368"/>
    <lineage>
        <taxon>Bacteria</taxon>
        <taxon>Bacillati</taxon>
        <taxon>Bacillota</taxon>
        <taxon>Bacilli</taxon>
        <taxon>Bacillales</taxon>
        <taxon>Paenibacillaceae</taxon>
        <taxon>Paenibacillus</taxon>
    </lineage>
</organism>
<name>A0A3Q8S475_9BACL</name>
<dbReference type="Proteomes" id="UP000273145">
    <property type="component" value="Chromosome"/>
</dbReference>
<sequence length="188" mass="21475">MELSRLSIRQTYGAIGIESQRAQMKMESPPGELRIESTPAAMDVQRVPAELNIDSSEAWMAYGKGNHLEWYRMVSSQYYGEFLNNVARIVEEGNQLAQFTKPGNTIANIMANRIVEKPNIQYVGEASTDNVDLQYIPASLNINWNDHETQIEYLPQKPQVTFEAAVTNIYMRNKNSIEMWVSNYNLYG</sequence>
<reference evidence="1 2" key="1">
    <citation type="submission" date="2018-11" db="EMBL/GenBank/DDBJ databases">
        <title>Genome sequencing of Paenibacillus lentus DSM25539(T).</title>
        <authorList>
            <person name="Kook J.-K."/>
            <person name="Park S.-N."/>
            <person name="Lim Y.K."/>
        </authorList>
    </citation>
    <scope>NUCLEOTIDE SEQUENCE [LARGE SCALE GENOMIC DNA]</scope>
    <source>
        <strain evidence="1 2">DSM 25539</strain>
    </source>
</reference>
<evidence type="ECO:0000313" key="1">
    <source>
        <dbReference type="EMBL" id="AZK45910.1"/>
    </source>
</evidence>
<evidence type="ECO:0000313" key="2">
    <source>
        <dbReference type="Proteomes" id="UP000273145"/>
    </source>
</evidence>
<dbReference type="KEGG" id="plen:EIM92_06590"/>
<dbReference type="InterPro" id="IPR045527">
    <property type="entry name" value="DUF6470"/>
</dbReference>
<proteinExistence type="predicted"/>